<evidence type="ECO:0000313" key="3">
    <source>
        <dbReference type="Proteomes" id="UP000481153"/>
    </source>
</evidence>
<sequence>MDSPPDTADDIACVLEYTSSSKEEFDAYILDTFQRMHMPLVKCSRKSRVQVVEGRVVKEICTQKYRCDLGGRPTPKKDGVKPRRSKSKRLDCPFTFNATMLKSTRAWAITEDSKAKVLSQWTEPYHGHCHVLDDEHLRERKLNPDSDYHKDESSLRYTRATTSTNMTTAITAPSSSSSPESLSNLMEQSSSIITALLKAEELESSAKDERIKQAVQEHATSLRLALEKLTAKIKSKYN</sequence>
<name>A0A6G0W4I0_9STRA</name>
<evidence type="ECO:0008006" key="4">
    <source>
        <dbReference type="Google" id="ProtNLM"/>
    </source>
</evidence>
<gene>
    <name evidence="2" type="ORF">Ae201684_018829</name>
</gene>
<dbReference type="VEuPathDB" id="FungiDB:AeMF1_019305"/>
<reference evidence="2 3" key="1">
    <citation type="submission" date="2019-07" db="EMBL/GenBank/DDBJ databases">
        <title>Genomics analysis of Aphanomyces spp. identifies a new class of oomycete effector associated with host adaptation.</title>
        <authorList>
            <person name="Gaulin E."/>
        </authorList>
    </citation>
    <scope>NUCLEOTIDE SEQUENCE [LARGE SCALE GENOMIC DNA]</scope>
    <source>
        <strain evidence="2 3">ATCC 201684</strain>
    </source>
</reference>
<evidence type="ECO:0000313" key="2">
    <source>
        <dbReference type="EMBL" id="KAF0721893.1"/>
    </source>
</evidence>
<dbReference type="Proteomes" id="UP000481153">
    <property type="component" value="Unassembled WGS sequence"/>
</dbReference>
<organism evidence="2 3">
    <name type="scientific">Aphanomyces euteiches</name>
    <dbReference type="NCBI Taxonomy" id="100861"/>
    <lineage>
        <taxon>Eukaryota</taxon>
        <taxon>Sar</taxon>
        <taxon>Stramenopiles</taxon>
        <taxon>Oomycota</taxon>
        <taxon>Saprolegniomycetes</taxon>
        <taxon>Saprolegniales</taxon>
        <taxon>Verrucalvaceae</taxon>
        <taxon>Aphanomyces</taxon>
    </lineage>
</organism>
<keyword evidence="3" id="KW-1185">Reference proteome</keyword>
<comment type="caution">
    <text evidence="2">The sequence shown here is derived from an EMBL/GenBank/DDBJ whole genome shotgun (WGS) entry which is preliminary data.</text>
</comment>
<evidence type="ECO:0000256" key="1">
    <source>
        <dbReference type="SAM" id="MobiDB-lite"/>
    </source>
</evidence>
<dbReference type="AlphaFoldDB" id="A0A6G0W4I0"/>
<accession>A0A6G0W4I0</accession>
<feature type="region of interest" description="Disordered" evidence="1">
    <location>
        <begin position="159"/>
        <end position="184"/>
    </location>
</feature>
<dbReference type="EMBL" id="VJMJ01000359">
    <property type="protein sequence ID" value="KAF0721893.1"/>
    <property type="molecule type" value="Genomic_DNA"/>
</dbReference>
<protein>
    <recommendedName>
        <fullName evidence="4">FAR1 domain-containing protein</fullName>
    </recommendedName>
</protein>
<feature type="compositionally biased region" description="Low complexity" evidence="1">
    <location>
        <begin position="159"/>
        <end position="183"/>
    </location>
</feature>
<proteinExistence type="predicted"/>